<dbReference type="Proteomes" id="UP000183376">
    <property type="component" value="Chromosome I"/>
</dbReference>
<protein>
    <submittedName>
        <fullName evidence="1">Uncharacterized protein</fullName>
    </submittedName>
</protein>
<name>A0A1G9QZE2_ALLAB</name>
<dbReference type="STRING" id="211114.SAMN04489726_0100"/>
<keyword evidence="2" id="KW-1185">Reference proteome</keyword>
<dbReference type="EMBL" id="LT629701">
    <property type="protein sequence ID" value="SDM16240.1"/>
    <property type="molecule type" value="Genomic_DNA"/>
</dbReference>
<gene>
    <name evidence="1" type="ORF">SAMN04489726_0100</name>
</gene>
<proteinExistence type="predicted"/>
<organism evidence="1 2">
    <name type="scientific">Allokutzneria albata</name>
    <name type="common">Kibdelosporangium albatum</name>
    <dbReference type="NCBI Taxonomy" id="211114"/>
    <lineage>
        <taxon>Bacteria</taxon>
        <taxon>Bacillati</taxon>
        <taxon>Actinomycetota</taxon>
        <taxon>Actinomycetes</taxon>
        <taxon>Pseudonocardiales</taxon>
        <taxon>Pseudonocardiaceae</taxon>
        <taxon>Allokutzneria</taxon>
    </lineage>
</organism>
<sequence>MRGKYFYRIPGPPPLGLFCLKGKTMSSQGCSNRVYGKMASHTRHMDDLPTLAAYMLGLLRKSAGVHPVPVTARFTIRCVGRYLELYVLGLPSHYLFAQPGQYSSAAELLRSTLEDFMREFNWLNPDDALDTRFLFTVTLIDEKYQRLQRIEPDRVMIAEVQD</sequence>
<evidence type="ECO:0000313" key="1">
    <source>
        <dbReference type="EMBL" id="SDM16240.1"/>
    </source>
</evidence>
<evidence type="ECO:0000313" key="2">
    <source>
        <dbReference type="Proteomes" id="UP000183376"/>
    </source>
</evidence>
<accession>A0A1G9QZE2</accession>
<dbReference type="AlphaFoldDB" id="A0A1G9QZE2"/>
<reference evidence="1 2" key="1">
    <citation type="submission" date="2016-10" db="EMBL/GenBank/DDBJ databases">
        <authorList>
            <person name="de Groot N.N."/>
        </authorList>
    </citation>
    <scope>NUCLEOTIDE SEQUENCE [LARGE SCALE GENOMIC DNA]</scope>
    <source>
        <strain evidence="1 2">DSM 44149</strain>
    </source>
</reference>